<dbReference type="FunFam" id="3.40.50.300:FF:000002">
    <property type="entry name" value="ATP synthase subunit alpha"/>
    <property type="match status" value="1"/>
</dbReference>
<evidence type="ECO:0000256" key="7">
    <source>
        <dbReference type="ARBA" id="ARBA00022840"/>
    </source>
</evidence>
<feature type="binding site" evidence="14">
    <location>
        <begin position="169"/>
        <end position="176"/>
    </location>
    <ligand>
        <name>ATP</name>
        <dbReference type="ChEBI" id="CHEBI:30616"/>
    </ligand>
</feature>
<keyword evidence="4 14" id="KW-0813">Transport</keyword>
<feature type="domain" description="ATP synthase alpha subunit C-terminal" evidence="16">
    <location>
        <begin position="371"/>
        <end position="496"/>
    </location>
</feature>
<dbReference type="SUPFAM" id="SSF47917">
    <property type="entry name" value="C-terminal domain of alpha and beta subunits of F1 ATP synthase"/>
    <property type="match status" value="1"/>
</dbReference>
<evidence type="ECO:0000256" key="3">
    <source>
        <dbReference type="ARBA" id="ARBA00008936"/>
    </source>
</evidence>
<comment type="catalytic activity">
    <reaction evidence="14">
        <text>ATP + H2O + 4 H(+)(in) = ADP + phosphate + 5 H(+)(out)</text>
        <dbReference type="Rhea" id="RHEA:57720"/>
        <dbReference type="ChEBI" id="CHEBI:15377"/>
        <dbReference type="ChEBI" id="CHEBI:15378"/>
        <dbReference type="ChEBI" id="CHEBI:30616"/>
        <dbReference type="ChEBI" id="CHEBI:43474"/>
        <dbReference type="ChEBI" id="CHEBI:456216"/>
        <dbReference type="EC" id="7.1.2.2"/>
    </reaction>
</comment>
<dbReference type="InterPro" id="IPR023366">
    <property type="entry name" value="ATP_synth_asu-like_sf"/>
</dbReference>
<dbReference type="EC" id="7.1.2.2" evidence="14"/>
<gene>
    <name evidence="14 18" type="primary">atpA</name>
    <name evidence="18" type="ORF">DSM19430T_17530</name>
</gene>
<dbReference type="InterPro" id="IPR005294">
    <property type="entry name" value="ATP_synth_F1_asu"/>
</dbReference>
<evidence type="ECO:0000313" key="19">
    <source>
        <dbReference type="Proteomes" id="UP000503820"/>
    </source>
</evidence>
<dbReference type="InterPro" id="IPR027417">
    <property type="entry name" value="P-loop_NTPase"/>
</dbReference>
<keyword evidence="11 14" id="KW-0139">CF(1)</keyword>
<evidence type="ECO:0000256" key="4">
    <source>
        <dbReference type="ARBA" id="ARBA00022448"/>
    </source>
</evidence>
<dbReference type="InterPro" id="IPR000194">
    <property type="entry name" value="ATPase_F1/V1/A1_a/bsu_nucl-bd"/>
</dbReference>
<keyword evidence="7 14" id="KW-0067">ATP-binding</keyword>
<evidence type="ECO:0000256" key="14">
    <source>
        <dbReference type="HAMAP-Rule" id="MF_01346"/>
    </source>
</evidence>
<feature type="domain" description="ATPase F1/V1/A1 complex alpha/beta subunit nucleotide-binding" evidence="15">
    <location>
        <begin position="149"/>
        <end position="364"/>
    </location>
</feature>
<dbReference type="HAMAP" id="MF_01346">
    <property type="entry name" value="ATP_synth_alpha_bact"/>
    <property type="match status" value="1"/>
</dbReference>
<dbReference type="Proteomes" id="UP000503820">
    <property type="component" value="Unassembled WGS sequence"/>
</dbReference>
<keyword evidence="19" id="KW-1185">Reference proteome</keyword>
<proteinExistence type="inferred from homology"/>
<keyword evidence="14" id="KW-1003">Cell membrane</keyword>
<evidence type="ECO:0000259" key="16">
    <source>
        <dbReference type="Pfam" id="PF00306"/>
    </source>
</evidence>
<comment type="function">
    <text evidence="1 14">Produces ATP from ADP in the presence of a proton gradient across the membrane. The alpha chain is a regulatory subunit.</text>
</comment>
<protein>
    <recommendedName>
        <fullName evidence="14">ATP synthase subunit alpha</fullName>
        <ecNumber evidence="14">7.1.2.2</ecNumber>
    </recommendedName>
    <alternativeName>
        <fullName evidence="14">ATP synthase F1 sector subunit alpha</fullName>
    </alternativeName>
    <alternativeName>
        <fullName evidence="14">F-ATPase subunit alpha</fullName>
    </alternativeName>
</protein>
<comment type="subcellular location">
    <subcellularLocation>
        <location evidence="14">Cell membrane</location>
        <topology evidence="14">Peripheral membrane protein</topology>
    </subcellularLocation>
    <subcellularLocation>
        <location evidence="2">Membrane</location>
        <topology evidence="2">Peripheral membrane protein</topology>
    </subcellularLocation>
</comment>
<dbReference type="CDD" id="cd01132">
    <property type="entry name" value="F1-ATPase_alpha_CD"/>
    <property type="match status" value="1"/>
</dbReference>
<evidence type="ECO:0000256" key="5">
    <source>
        <dbReference type="ARBA" id="ARBA00022741"/>
    </source>
</evidence>
<dbReference type="Pfam" id="PF02874">
    <property type="entry name" value="ATP-synt_ab_N"/>
    <property type="match status" value="1"/>
</dbReference>
<dbReference type="Pfam" id="PF00306">
    <property type="entry name" value="ATP-synt_ab_C"/>
    <property type="match status" value="1"/>
</dbReference>
<dbReference type="EMBL" id="BLVP01000008">
    <property type="protein sequence ID" value="GFM37069.1"/>
    <property type="molecule type" value="Genomic_DNA"/>
</dbReference>
<dbReference type="SUPFAM" id="SSF50615">
    <property type="entry name" value="N-terminal domain of alpha and beta subunits of F1 ATP synthase"/>
    <property type="match status" value="1"/>
</dbReference>
<dbReference type="PROSITE" id="PS00152">
    <property type="entry name" value="ATPASE_ALPHA_BETA"/>
    <property type="match status" value="1"/>
</dbReference>
<dbReference type="GO" id="GO:0046933">
    <property type="term" value="F:proton-transporting ATP synthase activity, rotational mechanism"/>
    <property type="evidence" value="ECO:0007669"/>
    <property type="project" value="UniProtKB-UniRule"/>
</dbReference>
<dbReference type="InterPro" id="IPR000793">
    <property type="entry name" value="ATP_synth_asu_C"/>
</dbReference>
<sequence length="502" mass="54395">MQIKAEEISKIIESQIENYEQRVEMSETGTVLSVGDGIARVYGVRNAMAMELLEFPGGLKGMVLNLEEDNVGVALLGSDTGIKEGDPVKRTGQIFSVPVGDAVIGRVLDPLGQPLDGMGPVESKDIRPVELKAPGIIARKSVHQPMPTGIKAIDAMTPIGRGQRELIIGDRQVGKTAVCIDAILAQKETGIKCFYVAIGQKKSTVALVADTLKKYGAMEYTTIISATASEPAPLQFIAAYSGCTMAEFYRDNGQHALIIYDDLSKQATAYRQMSLLLRRPPGREAFPGDVFYLHSRLLERSAKVNDSLGAGSLTALPIIETQAGDVSAYIPTNVISITDGQVYLEPNLFNAGVRPAINVGLSVSRVGGAAQIKAMKQVAGTMRLDLAQYRELAAFAQFGSDLDKATQAKLNRGARLVELLKQPQYQPMPFNEQVASMYAATRGYMDDVPVNKVRAFETAYIEFLRNAKADILADLKAREVIDADIEGRLKAALDEFKKTFSA</sequence>
<dbReference type="PANTHER" id="PTHR48082">
    <property type="entry name" value="ATP SYNTHASE SUBUNIT ALPHA, MITOCHONDRIAL"/>
    <property type="match status" value="1"/>
</dbReference>
<evidence type="ECO:0000259" key="15">
    <source>
        <dbReference type="Pfam" id="PF00006"/>
    </source>
</evidence>
<dbReference type="PIRSF" id="PIRSF039088">
    <property type="entry name" value="F_ATPase_subunit_alpha"/>
    <property type="match status" value="1"/>
</dbReference>
<dbReference type="Gene3D" id="2.40.30.20">
    <property type="match status" value="1"/>
</dbReference>
<evidence type="ECO:0000256" key="1">
    <source>
        <dbReference type="ARBA" id="ARBA00003784"/>
    </source>
</evidence>
<keyword evidence="12 14" id="KW-0066">ATP synthesis</keyword>
<evidence type="ECO:0000256" key="6">
    <source>
        <dbReference type="ARBA" id="ARBA00022781"/>
    </source>
</evidence>
<dbReference type="GO" id="GO:0005886">
    <property type="term" value="C:plasma membrane"/>
    <property type="evidence" value="ECO:0007669"/>
    <property type="project" value="UniProtKB-SubCell"/>
</dbReference>
<feature type="domain" description="ATPase F1/V1/A1 complex alpha/beta subunit N-terminal" evidence="17">
    <location>
        <begin position="25"/>
        <end position="92"/>
    </location>
</feature>
<dbReference type="NCBIfam" id="TIGR00962">
    <property type="entry name" value="atpA"/>
    <property type="match status" value="1"/>
</dbReference>
<accession>A0A7J0BTM7</accession>
<keyword evidence="10 14" id="KW-0472">Membrane</keyword>
<comment type="caution">
    <text evidence="18">The sequence shown here is derived from an EMBL/GenBank/DDBJ whole genome shotgun (WGS) entry which is preliminary data.</text>
</comment>
<evidence type="ECO:0000256" key="2">
    <source>
        <dbReference type="ARBA" id="ARBA00004170"/>
    </source>
</evidence>
<evidence type="ECO:0000256" key="8">
    <source>
        <dbReference type="ARBA" id="ARBA00022967"/>
    </source>
</evidence>
<dbReference type="InterPro" id="IPR033732">
    <property type="entry name" value="ATP_synth_F1_a_nt-bd_dom"/>
</dbReference>
<evidence type="ECO:0000256" key="13">
    <source>
        <dbReference type="ARBA" id="ARBA00026013"/>
    </source>
</evidence>
<comment type="similarity">
    <text evidence="3 14">Belongs to the ATPase alpha/beta chains family.</text>
</comment>
<feature type="site" description="Required for activity" evidence="14">
    <location>
        <position position="362"/>
    </location>
</feature>
<evidence type="ECO:0000259" key="17">
    <source>
        <dbReference type="Pfam" id="PF02874"/>
    </source>
</evidence>
<dbReference type="SUPFAM" id="SSF52540">
    <property type="entry name" value="P-loop containing nucleoside triphosphate hydrolases"/>
    <property type="match status" value="1"/>
</dbReference>
<dbReference type="InterPro" id="IPR038376">
    <property type="entry name" value="ATP_synth_asu_C_sf"/>
</dbReference>
<dbReference type="InterPro" id="IPR020003">
    <property type="entry name" value="ATPase_a/bsu_AS"/>
</dbReference>
<dbReference type="NCBIfam" id="NF009884">
    <property type="entry name" value="PRK13343.1"/>
    <property type="match status" value="1"/>
</dbReference>
<dbReference type="PANTHER" id="PTHR48082:SF2">
    <property type="entry name" value="ATP SYNTHASE SUBUNIT ALPHA, MITOCHONDRIAL"/>
    <property type="match status" value="1"/>
</dbReference>
<dbReference type="Pfam" id="PF00006">
    <property type="entry name" value="ATP-synt_ab"/>
    <property type="match status" value="1"/>
</dbReference>
<comment type="subunit">
    <text evidence="13">F-type ATPases have 2 components, CF(1) - the catalytic core - and CF(0) - the membrane proton channel. CF(1) has five subunits: alpha(3), beta(3), gamma(1), delta(1), epsilon(1). CF(0) has four main subunits: a(1), b(1), b'(1) and c(9-12).</text>
</comment>
<dbReference type="CDD" id="cd18113">
    <property type="entry name" value="ATP-synt_F1_alpha_C"/>
    <property type="match status" value="1"/>
</dbReference>
<reference evidence="18 19" key="1">
    <citation type="submission" date="2020-05" db="EMBL/GenBank/DDBJ databases">
        <title>Draft genome sequence of Desulfovibrio psychrotolerans JS1T.</title>
        <authorList>
            <person name="Ueno A."/>
            <person name="Tamazawa S."/>
            <person name="Tamamura S."/>
            <person name="Murakami T."/>
            <person name="Kiyama T."/>
            <person name="Inomata H."/>
            <person name="Amano Y."/>
            <person name="Miyakawa K."/>
            <person name="Tamaki H."/>
            <person name="Naganuma T."/>
            <person name="Kaneko K."/>
        </authorList>
    </citation>
    <scope>NUCLEOTIDE SEQUENCE [LARGE SCALE GENOMIC DNA]</scope>
    <source>
        <strain evidence="18 19">JS1</strain>
    </source>
</reference>
<dbReference type="InterPro" id="IPR036121">
    <property type="entry name" value="ATPase_F1/V1/A1_a/bsu_N_sf"/>
</dbReference>
<dbReference type="AlphaFoldDB" id="A0A7J0BTM7"/>
<dbReference type="Gene3D" id="3.40.50.300">
    <property type="entry name" value="P-loop containing nucleotide triphosphate hydrolases"/>
    <property type="match status" value="1"/>
</dbReference>
<organism evidence="18 19">
    <name type="scientific">Desulfovibrio psychrotolerans</name>
    <dbReference type="NCBI Taxonomy" id="415242"/>
    <lineage>
        <taxon>Bacteria</taxon>
        <taxon>Pseudomonadati</taxon>
        <taxon>Thermodesulfobacteriota</taxon>
        <taxon>Desulfovibrionia</taxon>
        <taxon>Desulfovibrionales</taxon>
        <taxon>Desulfovibrionaceae</taxon>
        <taxon>Desulfovibrio</taxon>
    </lineage>
</organism>
<dbReference type="GO" id="GO:0043531">
    <property type="term" value="F:ADP binding"/>
    <property type="evidence" value="ECO:0007669"/>
    <property type="project" value="TreeGrafter"/>
</dbReference>
<evidence type="ECO:0000256" key="12">
    <source>
        <dbReference type="ARBA" id="ARBA00023310"/>
    </source>
</evidence>
<evidence type="ECO:0000313" key="18">
    <source>
        <dbReference type="EMBL" id="GFM37069.1"/>
    </source>
</evidence>
<dbReference type="RefSeq" id="WP_174409715.1">
    <property type="nucleotide sequence ID" value="NZ_BLVP01000008.1"/>
</dbReference>
<dbReference type="FunFam" id="1.20.150.20:FF:000001">
    <property type="entry name" value="ATP synthase subunit alpha"/>
    <property type="match status" value="1"/>
</dbReference>
<evidence type="ECO:0000256" key="10">
    <source>
        <dbReference type="ARBA" id="ARBA00023136"/>
    </source>
</evidence>
<keyword evidence="9 14" id="KW-0406">Ion transport</keyword>
<keyword evidence="6 14" id="KW-0375">Hydrogen ion transport</keyword>
<name>A0A7J0BTM7_9BACT</name>
<dbReference type="Gene3D" id="1.20.150.20">
    <property type="entry name" value="ATP synthase alpha/beta chain, C-terminal domain"/>
    <property type="match status" value="1"/>
</dbReference>
<evidence type="ECO:0000256" key="9">
    <source>
        <dbReference type="ARBA" id="ARBA00023065"/>
    </source>
</evidence>
<dbReference type="GO" id="GO:0045259">
    <property type="term" value="C:proton-transporting ATP synthase complex"/>
    <property type="evidence" value="ECO:0007669"/>
    <property type="project" value="UniProtKB-KW"/>
</dbReference>
<dbReference type="FunFam" id="2.40.30.20:FF:000001">
    <property type="entry name" value="ATP synthase subunit alpha"/>
    <property type="match status" value="1"/>
</dbReference>
<dbReference type="CDD" id="cd18116">
    <property type="entry name" value="ATP-synt_F1_alpha_N"/>
    <property type="match status" value="1"/>
</dbReference>
<dbReference type="GO" id="GO:0005524">
    <property type="term" value="F:ATP binding"/>
    <property type="evidence" value="ECO:0007669"/>
    <property type="project" value="UniProtKB-UniRule"/>
</dbReference>
<keyword evidence="5 14" id="KW-0547">Nucleotide-binding</keyword>
<keyword evidence="8 14" id="KW-1278">Translocase</keyword>
<dbReference type="InterPro" id="IPR004100">
    <property type="entry name" value="ATPase_F1/V1/A1_a/bsu_N"/>
</dbReference>
<evidence type="ECO:0000256" key="11">
    <source>
        <dbReference type="ARBA" id="ARBA00023196"/>
    </source>
</evidence>